<evidence type="ECO:0000313" key="2">
    <source>
        <dbReference type="Proteomes" id="UP000022910"/>
    </source>
</evidence>
<evidence type="ECO:0008006" key="3">
    <source>
        <dbReference type="Google" id="ProtNLM"/>
    </source>
</evidence>
<gene>
    <name evidence="1" type="ORF">RirG_248710</name>
</gene>
<dbReference type="HOGENOM" id="CLU_018458_0_0_1"/>
<dbReference type="OrthoDB" id="5597935at2759"/>
<dbReference type="Gene3D" id="1.10.150.320">
    <property type="entry name" value="Photosystem II 12 kDa extrinsic protein"/>
    <property type="match status" value="1"/>
</dbReference>
<dbReference type="STRING" id="1432141.A0A015IFZ3"/>
<protein>
    <recommendedName>
        <fullName evidence="3">Crinkler family protein</fullName>
    </recommendedName>
</protein>
<dbReference type="Proteomes" id="UP000022910">
    <property type="component" value="Unassembled WGS sequence"/>
</dbReference>
<name>A0A015IFZ3_RHIIW</name>
<sequence>MTNIYEELIKLKLSEHEIKKLYIHFTKNYNQIYEAELILSKYCKTDDDKYEYLESLLESSLLPDGPVVTNKLRIRDDFSEGLIYQKPKPLLSTIGINWEYQPDPSLHNILRKEIKDHYRYFTQEKFDKAYMPIYFFLSGAGTGKSRNATEFHNTVLKCLNNKEDDSKLKDMIQNALVFNVSFENGTSLKQVESDTYKAIGTRMLLQLLPDMNLDEIISTYEAPYPWEVLQLVAKNKKQDLKEIPVFLIIDALQHIIYDSRRDHLDPEYKFYRTISNIADLTCQGAFLIPCCTATTTSPIHSVTKSLSNKCVYLPVPTLHSPTICKENSQESTEVFPKDLITKILVEDCGGHGRALETLQETLINHHDVSEDNINLLMNDLRNALTNRYIDVFSLSNAEIQTIAKAILLRQPLDFDKNIPGINKTPEQIVQHGLVQFEREGTIVNSKTGYLVAPYNWIWILAQQIGIDELLQKWQFDDYKEQKSLLSLESQSSRNFEQFIATIRCLKSRIIKEGELTKISEVHSGARLNGDIEFVNHHLKLRIPDFQEPTNSENSNVNILCGNEIINIRQGRYCIVNHASAQYGDSFISLDLEKNKEKVNERKKYFPLISNEVHQYKFWNDKEVNQKVYLNERNKVASTHDFLMLYTTKDCDKLELPENSGIVDKKNWNKYFGPFANRAFIFATPLDINTTNRKSLQQIRAIGIQNTEKILSKRPFINIENAIEKTGLSENVLEKFKFPFRRYHSLARVSHKICQNIFRYI</sequence>
<accession>A0A015IFZ3</accession>
<evidence type="ECO:0000313" key="1">
    <source>
        <dbReference type="EMBL" id="EXX52930.1"/>
    </source>
</evidence>
<dbReference type="AlphaFoldDB" id="A0A015IFZ3"/>
<keyword evidence="2" id="KW-1185">Reference proteome</keyword>
<comment type="caution">
    <text evidence="1">The sequence shown here is derived from an EMBL/GenBank/DDBJ whole genome shotgun (WGS) entry which is preliminary data.</text>
</comment>
<dbReference type="EMBL" id="JEMT01029160">
    <property type="protein sequence ID" value="EXX52930.1"/>
    <property type="molecule type" value="Genomic_DNA"/>
</dbReference>
<dbReference type="SUPFAM" id="SSF81585">
    <property type="entry name" value="PsbU/PolX domain-like"/>
    <property type="match status" value="1"/>
</dbReference>
<organism evidence="1 2">
    <name type="scientific">Rhizophagus irregularis (strain DAOM 197198w)</name>
    <name type="common">Glomus intraradices</name>
    <dbReference type="NCBI Taxonomy" id="1432141"/>
    <lineage>
        <taxon>Eukaryota</taxon>
        <taxon>Fungi</taxon>
        <taxon>Fungi incertae sedis</taxon>
        <taxon>Mucoromycota</taxon>
        <taxon>Glomeromycotina</taxon>
        <taxon>Glomeromycetes</taxon>
        <taxon>Glomerales</taxon>
        <taxon>Glomeraceae</taxon>
        <taxon>Rhizophagus</taxon>
    </lineage>
</organism>
<reference evidence="1 2" key="1">
    <citation type="submission" date="2014-02" db="EMBL/GenBank/DDBJ databases">
        <title>Single nucleus genome sequencing reveals high similarity among nuclei of an endomycorrhizal fungus.</title>
        <authorList>
            <person name="Lin K."/>
            <person name="Geurts R."/>
            <person name="Zhang Z."/>
            <person name="Limpens E."/>
            <person name="Saunders D.G."/>
            <person name="Mu D."/>
            <person name="Pang E."/>
            <person name="Cao H."/>
            <person name="Cha H."/>
            <person name="Lin T."/>
            <person name="Zhou Q."/>
            <person name="Shang Y."/>
            <person name="Li Y."/>
            <person name="Ivanov S."/>
            <person name="Sharma T."/>
            <person name="Velzen R.V."/>
            <person name="Ruijter N.D."/>
            <person name="Aanen D.K."/>
            <person name="Win J."/>
            <person name="Kamoun S."/>
            <person name="Bisseling T."/>
            <person name="Huang S."/>
        </authorList>
    </citation>
    <scope>NUCLEOTIDE SEQUENCE [LARGE SCALE GENOMIC DNA]</scope>
    <source>
        <strain evidence="2">DAOM197198w</strain>
    </source>
</reference>
<proteinExistence type="predicted"/>